<keyword evidence="2" id="KW-0732">Signal</keyword>
<reference evidence="3 4" key="1">
    <citation type="submission" date="2024-03" db="EMBL/GenBank/DDBJ databases">
        <title>Novel species of the genus Variovorax.</title>
        <authorList>
            <person name="Liu Q."/>
            <person name="Xin Y.-H."/>
        </authorList>
    </citation>
    <scope>NUCLEOTIDE SEQUENCE [LARGE SCALE GENOMIC DNA]</scope>
    <source>
        <strain evidence="3 4">KACC 18900</strain>
    </source>
</reference>
<dbReference type="SUPFAM" id="SSF49503">
    <property type="entry name" value="Cupredoxins"/>
    <property type="match status" value="1"/>
</dbReference>
<dbReference type="InterPro" id="IPR008972">
    <property type="entry name" value="Cupredoxin"/>
</dbReference>
<evidence type="ECO:0000256" key="1">
    <source>
        <dbReference type="ARBA" id="ARBA00004418"/>
    </source>
</evidence>
<evidence type="ECO:0000256" key="2">
    <source>
        <dbReference type="SAM" id="SignalP"/>
    </source>
</evidence>
<evidence type="ECO:0000313" key="3">
    <source>
        <dbReference type="EMBL" id="MEJ8847016.1"/>
    </source>
</evidence>
<dbReference type="EMBL" id="JBBKZT010000004">
    <property type="protein sequence ID" value="MEJ8847016.1"/>
    <property type="molecule type" value="Genomic_DNA"/>
</dbReference>
<comment type="subcellular location">
    <subcellularLocation>
        <location evidence="1">Periplasm</location>
    </subcellularLocation>
</comment>
<feature type="signal peptide" evidence="2">
    <location>
        <begin position="1"/>
        <end position="22"/>
    </location>
</feature>
<keyword evidence="4" id="KW-1185">Reference proteome</keyword>
<dbReference type="PROSITE" id="PS51257">
    <property type="entry name" value="PROKAR_LIPOPROTEIN"/>
    <property type="match status" value="1"/>
</dbReference>
<name>A0ABU8WHL7_9BURK</name>
<dbReference type="Gene3D" id="2.60.40.420">
    <property type="entry name" value="Cupredoxins - blue copper proteins"/>
    <property type="match status" value="1"/>
</dbReference>
<sequence>MKTRTRGLVASALLALAGCAAASTSLQVSVLDKEGKPVTNAVVVSAGRSTTPARLPKDVVISQQDMRLVPTVSVVAVGAKAHFVNNDPWEHHVRASAAGIAQFNDDAAGGFELRIDGKAEGKAAKVADAVSDKPGAVLLGCHLHNSMRGYVDVRDSPFASLTNAEGLATLNVPEGAAIIKVWHADQLIDIAPQQATLTAAPATATMQLSVVPRGRQL</sequence>
<proteinExistence type="predicted"/>
<protein>
    <submittedName>
        <fullName evidence="3">Plastocyanin</fullName>
    </submittedName>
</protein>
<gene>
    <name evidence="3" type="ORF">WKW82_10165</name>
</gene>
<dbReference type="Proteomes" id="UP001385892">
    <property type="component" value="Unassembled WGS sequence"/>
</dbReference>
<comment type="caution">
    <text evidence="3">The sequence shown here is derived from an EMBL/GenBank/DDBJ whole genome shotgun (WGS) entry which is preliminary data.</text>
</comment>
<evidence type="ECO:0000313" key="4">
    <source>
        <dbReference type="Proteomes" id="UP001385892"/>
    </source>
</evidence>
<organism evidence="3 4">
    <name type="scientific">Variovorax rhizosphaerae</name>
    <dbReference type="NCBI Taxonomy" id="1836200"/>
    <lineage>
        <taxon>Bacteria</taxon>
        <taxon>Pseudomonadati</taxon>
        <taxon>Pseudomonadota</taxon>
        <taxon>Betaproteobacteria</taxon>
        <taxon>Burkholderiales</taxon>
        <taxon>Comamonadaceae</taxon>
        <taxon>Variovorax</taxon>
    </lineage>
</organism>
<feature type="chain" id="PRO_5045452577" evidence="2">
    <location>
        <begin position="23"/>
        <end position="217"/>
    </location>
</feature>
<accession>A0ABU8WHL7</accession>
<dbReference type="RefSeq" id="WP_340342164.1">
    <property type="nucleotide sequence ID" value="NZ_JBBKZT010000004.1"/>
</dbReference>